<reference evidence="3" key="1">
    <citation type="submission" date="2022-02" db="EMBL/GenBank/DDBJ databases">
        <title>Atlantic sturgeon de novo genome assembly.</title>
        <authorList>
            <person name="Stock M."/>
            <person name="Klopp C."/>
            <person name="Guiguen Y."/>
            <person name="Cabau C."/>
            <person name="Parinello H."/>
            <person name="Santidrian Yebra-Pimentel E."/>
            <person name="Kuhl H."/>
            <person name="Dirks R.P."/>
            <person name="Guessner J."/>
            <person name="Wuertz S."/>
            <person name="Du K."/>
            <person name="Schartl M."/>
        </authorList>
    </citation>
    <scope>NUCLEOTIDE SEQUENCE</scope>
    <source>
        <strain evidence="3">STURGEONOMICS-FGT-2020</strain>
        <tissue evidence="3">Whole blood</tissue>
    </source>
</reference>
<feature type="coiled-coil region" evidence="1">
    <location>
        <begin position="167"/>
        <end position="225"/>
    </location>
</feature>
<feature type="compositionally biased region" description="Low complexity" evidence="2">
    <location>
        <begin position="85"/>
        <end position="96"/>
    </location>
</feature>
<accession>A0AAD8FUK1</accession>
<keyword evidence="1" id="KW-0175">Coiled coil</keyword>
<feature type="compositionally biased region" description="Basic and acidic residues" evidence="2">
    <location>
        <begin position="306"/>
        <end position="324"/>
    </location>
</feature>
<evidence type="ECO:0000256" key="1">
    <source>
        <dbReference type="SAM" id="Coils"/>
    </source>
</evidence>
<dbReference type="Proteomes" id="UP001230051">
    <property type="component" value="Unassembled WGS sequence"/>
</dbReference>
<gene>
    <name evidence="3" type="ORF">AOXY_G24073</name>
</gene>
<evidence type="ECO:0000313" key="3">
    <source>
        <dbReference type="EMBL" id="KAK1157890.1"/>
    </source>
</evidence>
<feature type="compositionally biased region" description="Low complexity" evidence="2">
    <location>
        <begin position="288"/>
        <end position="305"/>
    </location>
</feature>
<organism evidence="3 4">
    <name type="scientific">Acipenser oxyrinchus oxyrinchus</name>
    <dbReference type="NCBI Taxonomy" id="40147"/>
    <lineage>
        <taxon>Eukaryota</taxon>
        <taxon>Metazoa</taxon>
        <taxon>Chordata</taxon>
        <taxon>Craniata</taxon>
        <taxon>Vertebrata</taxon>
        <taxon>Euteleostomi</taxon>
        <taxon>Actinopterygii</taxon>
        <taxon>Chondrostei</taxon>
        <taxon>Acipenseriformes</taxon>
        <taxon>Acipenseridae</taxon>
        <taxon>Acipenser</taxon>
    </lineage>
</organism>
<comment type="caution">
    <text evidence="3">The sequence shown here is derived from an EMBL/GenBank/DDBJ whole genome shotgun (WGS) entry which is preliminary data.</text>
</comment>
<name>A0AAD8FUK1_ACIOX</name>
<feature type="region of interest" description="Disordered" evidence="2">
    <location>
        <begin position="84"/>
        <end position="105"/>
    </location>
</feature>
<dbReference type="EMBL" id="JAGXEW010000025">
    <property type="protein sequence ID" value="KAK1157890.1"/>
    <property type="molecule type" value="Genomic_DNA"/>
</dbReference>
<feature type="compositionally biased region" description="Basic and acidic residues" evidence="2">
    <location>
        <begin position="53"/>
        <end position="63"/>
    </location>
</feature>
<feature type="region of interest" description="Disordered" evidence="2">
    <location>
        <begin position="281"/>
        <end position="337"/>
    </location>
</feature>
<feature type="coiled-coil region" evidence="1">
    <location>
        <begin position="497"/>
        <end position="524"/>
    </location>
</feature>
<feature type="coiled-coil region" evidence="1">
    <location>
        <begin position="863"/>
        <end position="890"/>
    </location>
</feature>
<feature type="coiled-coil region" evidence="1">
    <location>
        <begin position="669"/>
        <end position="703"/>
    </location>
</feature>
<protein>
    <submittedName>
        <fullName evidence="3">Paramyosin-like</fullName>
    </submittedName>
</protein>
<feature type="coiled-coil region" evidence="1">
    <location>
        <begin position="557"/>
        <end position="617"/>
    </location>
</feature>
<evidence type="ECO:0000256" key="2">
    <source>
        <dbReference type="SAM" id="MobiDB-lite"/>
    </source>
</evidence>
<sequence>MSHSGWGCEVSWPPRYQSNHKRSPSYEMDRTSLVWRGSEPPRSKPTLRVSRPPLERSYKDAYGGRRHPVKAQMRAELLEPCYTPSSLSGYSSRSASPVREERVRPGTPVGGLYSFERASSSLSNGVPVIKRWHSLSWLAPEGAPHRPGDLELRSALAESGDRRAELVKQLREAHSQLEDQAEHLRFRDSQLEASKTRTELLALKHKQLETALSALEQEKEVLELTRFEETRRRGDLQDKVLQLELDMLKVRSTLERGSAGSSLTGPPTHSALTTTFSRTQDHIRSAGSSLSDPLTHSTLTTTFSRTQDHILKQGRERAEREAQEARQALRRSQERAEALEAERDRALQQIQACQQGQLTVLSQTNETNQRLTTSIRAQSNLHEELSDLRTEFSQVSLEKELLSSKVVRLEENVADLKMKLTGAVADKDRFLQEKAELHQRVQVLQLELERAQRGREGFTDQVCDLHVQLVGAKTQVNRQDQEKILTKEELSLIKQVNVRMSTELAEAKQRLEAALKQLHQLGAEKVIYTNQISALETERCQLIGEKEVLMSVEGGGAEEELQELRDSQDRLQTENQQLLVRCQGLEAGLCVKEAELQQKEEELCQKEAELLSQVEEQQQVAQHWKERWQEAAVALRSKDEELAEAHSKLQSPADTSQHREEARQLASDVERLQSVVHRNQEKIQRLLREKAEADSELRRAKQESSSLLRVELDACKQQLELERSRSQALQHRLPASPAWSIYFRTLSGEVSASLDDSDLLQEIDGVADSKQEDRAPPPEELLAQISALHQQLEEGSSAQQRQQSIIQSLREELEELKLKKPGDIKASLEEVDSDLFQVREELQKVWDMLKTRDSELEEQHLELESARGQVSECSGEKRRLEQALASVEQDLVQK</sequence>
<proteinExistence type="predicted"/>
<keyword evidence="4" id="KW-1185">Reference proteome</keyword>
<feature type="coiled-coil region" evidence="1">
    <location>
        <begin position="399"/>
        <end position="454"/>
    </location>
</feature>
<feature type="region of interest" description="Disordered" evidence="2">
    <location>
        <begin position="33"/>
        <end position="66"/>
    </location>
</feature>
<dbReference type="AlphaFoldDB" id="A0AAD8FUK1"/>
<evidence type="ECO:0000313" key="4">
    <source>
        <dbReference type="Proteomes" id="UP001230051"/>
    </source>
</evidence>